<sequence length="222" mass="24464">MELYEVMRTTFAAREYTGESINDEILYAILENARFAPSGGNRQGNRVIVVRDDNTRNKVIKLLEPAAKRYQAQVTAGESPWNTISPTKATADEIEKTVAPVRLMEPYKTASVLLVILVDLKVVASTDQYLDRIGVISGASIYPFVWNILMGARQSGFGGTITTLAAAEEPAIQELLHIPKEFAVSAILPLGKPVKQLTKLKRLPVEQIATYENFDGPAFTKP</sequence>
<dbReference type="Pfam" id="PF00881">
    <property type="entry name" value="Nitroreductase"/>
    <property type="match status" value="1"/>
</dbReference>
<accession>A0A382HDK2</accession>
<dbReference type="PANTHER" id="PTHR43673">
    <property type="entry name" value="NAD(P)H NITROREDUCTASE YDGI-RELATED"/>
    <property type="match status" value="1"/>
</dbReference>
<organism evidence="4">
    <name type="scientific">marine metagenome</name>
    <dbReference type="NCBI Taxonomy" id="408172"/>
    <lineage>
        <taxon>unclassified sequences</taxon>
        <taxon>metagenomes</taxon>
        <taxon>ecological metagenomes</taxon>
    </lineage>
</organism>
<feature type="domain" description="Nitroreductase" evidence="3">
    <location>
        <begin position="13"/>
        <end position="192"/>
    </location>
</feature>
<dbReference type="SUPFAM" id="SSF55469">
    <property type="entry name" value="FMN-dependent nitroreductase-like"/>
    <property type="match status" value="1"/>
</dbReference>
<proteinExistence type="inferred from homology"/>
<dbReference type="EMBL" id="UINC01060554">
    <property type="protein sequence ID" value="SVB85175.1"/>
    <property type="molecule type" value="Genomic_DNA"/>
</dbReference>
<dbReference type="GO" id="GO:0016491">
    <property type="term" value="F:oxidoreductase activity"/>
    <property type="evidence" value="ECO:0007669"/>
    <property type="project" value="UniProtKB-KW"/>
</dbReference>
<evidence type="ECO:0000259" key="3">
    <source>
        <dbReference type="Pfam" id="PF00881"/>
    </source>
</evidence>
<dbReference type="PANTHER" id="PTHR43673:SF10">
    <property type="entry name" value="NADH DEHYDROGENASE_NAD(P)H NITROREDUCTASE XCC3605-RELATED"/>
    <property type="match status" value="1"/>
</dbReference>
<gene>
    <name evidence="4" type="ORF">METZ01_LOCUS238029</name>
</gene>
<protein>
    <recommendedName>
        <fullName evidence="3">Nitroreductase domain-containing protein</fullName>
    </recommendedName>
</protein>
<evidence type="ECO:0000256" key="2">
    <source>
        <dbReference type="ARBA" id="ARBA00023002"/>
    </source>
</evidence>
<evidence type="ECO:0000313" key="4">
    <source>
        <dbReference type="EMBL" id="SVB85175.1"/>
    </source>
</evidence>
<comment type="similarity">
    <text evidence="1">Belongs to the nitroreductase family.</text>
</comment>
<dbReference type="AlphaFoldDB" id="A0A382HDK2"/>
<name>A0A382HDK2_9ZZZZ</name>
<dbReference type="InterPro" id="IPR029479">
    <property type="entry name" value="Nitroreductase"/>
</dbReference>
<keyword evidence="2" id="KW-0560">Oxidoreductase</keyword>
<dbReference type="CDD" id="cd02062">
    <property type="entry name" value="Nitro_FMN_reductase"/>
    <property type="match status" value="1"/>
</dbReference>
<dbReference type="Gene3D" id="3.40.109.10">
    <property type="entry name" value="NADH Oxidase"/>
    <property type="match status" value="1"/>
</dbReference>
<reference evidence="4" key="1">
    <citation type="submission" date="2018-05" db="EMBL/GenBank/DDBJ databases">
        <authorList>
            <person name="Lanie J.A."/>
            <person name="Ng W.-L."/>
            <person name="Kazmierczak K.M."/>
            <person name="Andrzejewski T.M."/>
            <person name="Davidsen T.M."/>
            <person name="Wayne K.J."/>
            <person name="Tettelin H."/>
            <person name="Glass J.I."/>
            <person name="Rusch D."/>
            <person name="Podicherti R."/>
            <person name="Tsui H.-C.T."/>
            <person name="Winkler M.E."/>
        </authorList>
    </citation>
    <scope>NUCLEOTIDE SEQUENCE</scope>
</reference>
<evidence type="ECO:0000256" key="1">
    <source>
        <dbReference type="ARBA" id="ARBA00007118"/>
    </source>
</evidence>
<dbReference type="InterPro" id="IPR000415">
    <property type="entry name" value="Nitroreductase-like"/>
</dbReference>